<evidence type="ECO:0000313" key="3">
    <source>
        <dbReference type="Proteomes" id="UP000233782"/>
    </source>
</evidence>
<dbReference type="OrthoDB" id="9810518at2"/>
<accession>A0A2N3U7G5</accession>
<gene>
    <name evidence="2" type="ORF">BD749_3570</name>
</gene>
<evidence type="ECO:0000313" key="2">
    <source>
        <dbReference type="EMBL" id="PKV62687.1"/>
    </source>
</evidence>
<name>A0A2N3U7G5_9BACT</name>
<dbReference type="PANTHER" id="PTHR30188:SF4">
    <property type="entry name" value="PROTEIN TRIGALACTOSYLDIACYLGLYCEROL 1, CHLOROPLASTIC"/>
    <property type="match status" value="1"/>
</dbReference>
<dbReference type="Pfam" id="PF02405">
    <property type="entry name" value="MlaE"/>
    <property type="match status" value="1"/>
</dbReference>
<feature type="transmembrane region" description="Helical" evidence="1">
    <location>
        <begin position="134"/>
        <end position="159"/>
    </location>
</feature>
<dbReference type="GO" id="GO:0043190">
    <property type="term" value="C:ATP-binding cassette (ABC) transporter complex"/>
    <property type="evidence" value="ECO:0007669"/>
    <property type="project" value="InterPro"/>
</dbReference>
<comment type="caution">
    <text evidence="2">The sequence shown here is derived from an EMBL/GenBank/DDBJ whole genome shotgun (WGS) entry which is preliminary data.</text>
</comment>
<keyword evidence="1" id="KW-0812">Transmembrane</keyword>
<organism evidence="2 3">
    <name type="scientific">Pontibacter ramchanderi</name>
    <dbReference type="NCBI Taxonomy" id="1179743"/>
    <lineage>
        <taxon>Bacteria</taxon>
        <taxon>Pseudomonadati</taxon>
        <taxon>Bacteroidota</taxon>
        <taxon>Cytophagia</taxon>
        <taxon>Cytophagales</taxon>
        <taxon>Hymenobacteraceae</taxon>
        <taxon>Pontibacter</taxon>
    </lineage>
</organism>
<dbReference type="AlphaFoldDB" id="A0A2N3U7G5"/>
<reference evidence="2 3" key="1">
    <citation type="submission" date="2017-12" db="EMBL/GenBank/DDBJ databases">
        <title>Genomic Encyclopedia of Type Strains, Phase III (KMG-III): the genomes of soil and plant-associated and newly described type strains.</title>
        <authorList>
            <person name="Whitman W."/>
        </authorList>
    </citation>
    <scope>NUCLEOTIDE SEQUENCE [LARGE SCALE GENOMIC DNA]</scope>
    <source>
        <strain evidence="2 3">LP43</strain>
    </source>
</reference>
<dbReference type="GO" id="GO:0005548">
    <property type="term" value="F:phospholipid transporter activity"/>
    <property type="evidence" value="ECO:0007669"/>
    <property type="project" value="TreeGrafter"/>
</dbReference>
<evidence type="ECO:0000256" key="1">
    <source>
        <dbReference type="SAM" id="Phobius"/>
    </source>
</evidence>
<keyword evidence="1" id="KW-0472">Membrane</keyword>
<dbReference type="RefSeq" id="WP_101446900.1">
    <property type="nucleotide sequence ID" value="NZ_PJMU01000004.1"/>
</dbReference>
<dbReference type="InterPro" id="IPR030802">
    <property type="entry name" value="Permease_MalE"/>
</dbReference>
<proteinExistence type="predicted"/>
<feature type="transmembrane region" description="Helical" evidence="1">
    <location>
        <begin position="180"/>
        <end position="201"/>
    </location>
</feature>
<sequence length="243" mass="25907">MLQSFGKYLLFLQSLFIRKESTKILFGRTIDEAILIGINSIFIVAIVSTFIGAVTCVQVAYNLDNAFIPRSTIGFMVREMTILELAPTITSIVLAGKVGSSIAGGLGTMQITEQVDALEVMGINSASYLVLPKVVAAIMVFPMLVILSMFLSILGGYLAGTISGELTPQEYITGIRDGFIPYNITFALIKSVVFAFLISSISSFRGYNTRGGALEVGAASTSAVTSSVIAILIGDFVLAYVLL</sequence>
<feature type="transmembrane region" description="Helical" evidence="1">
    <location>
        <begin position="221"/>
        <end position="242"/>
    </location>
</feature>
<keyword evidence="1" id="KW-1133">Transmembrane helix</keyword>
<dbReference type="PANTHER" id="PTHR30188">
    <property type="entry name" value="ABC TRANSPORTER PERMEASE PROTEIN-RELATED"/>
    <property type="match status" value="1"/>
</dbReference>
<dbReference type="Proteomes" id="UP000233782">
    <property type="component" value="Unassembled WGS sequence"/>
</dbReference>
<keyword evidence="3" id="KW-1185">Reference proteome</keyword>
<protein>
    <submittedName>
        <fullName evidence="2">Phospholipid/cholesterol/gamma-HCH transport system permease protein</fullName>
    </submittedName>
</protein>
<feature type="transmembrane region" description="Helical" evidence="1">
    <location>
        <begin position="33"/>
        <end position="61"/>
    </location>
</feature>
<dbReference type="EMBL" id="PJMU01000004">
    <property type="protein sequence ID" value="PKV62687.1"/>
    <property type="molecule type" value="Genomic_DNA"/>
</dbReference>